<dbReference type="AlphaFoldDB" id="A0AAE9ITS9"/>
<organism evidence="2 3">
    <name type="scientific">Caenorhabditis briggsae</name>
    <dbReference type="NCBI Taxonomy" id="6238"/>
    <lineage>
        <taxon>Eukaryota</taxon>
        <taxon>Metazoa</taxon>
        <taxon>Ecdysozoa</taxon>
        <taxon>Nematoda</taxon>
        <taxon>Chromadorea</taxon>
        <taxon>Rhabditida</taxon>
        <taxon>Rhabditina</taxon>
        <taxon>Rhabditomorpha</taxon>
        <taxon>Rhabditoidea</taxon>
        <taxon>Rhabditidae</taxon>
        <taxon>Peloderinae</taxon>
        <taxon>Caenorhabditis</taxon>
    </lineage>
</organism>
<dbReference type="Proteomes" id="UP000827892">
    <property type="component" value="Chromosome II"/>
</dbReference>
<proteinExistence type="predicted"/>
<sequence length="117" mass="12543">MKLSGNRSAPGSYRSGAYRGFRPTSYEDEITASRLETGCPGCCIGPPGKPGLPVLAGKPGMPGTTPNQTCPLNQVCYPPPCLKGSPRTKRWPGFKGDVDQNHVDHQEILKLRSSITC</sequence>
<dbReference type="KEGG" id="cbr:CBG_11226"/>
<evidence type="ECO:0000313" key="2">
    <source>
        <dbReference type="EMBL" id="ULU04949.1"/>
    </source>
</evidence>
<gene>
    <name evidence="2" type="ORF">L3Y34_017595</name>
</gene>
<feature type="region of interest" description="Disordered" evidence="1">
    <location>
        <begin position="1"/>
        <end position="20"/>
    </location>
</feature>
<evidence type="ECO:0000313" key="3">
    <source>
        <dbReference type="Proteomes" id="UP000827892"/>
    </source>
</evidence>
<accession>A0AAE9ITS9</accession>
<dbReference type="RefSeq" id="XP_002630489.2">
    <property type="nucleotide sequence ID" value="XM_002630443.2"/>
</dbReference>
<protein>
    <submittedName>
        <fullName evidence="2">Uncharacterized protein</fullName>
    </submittedName>
</protein>
<reference evidence="2 3" key="1">
    <citation type="submission" date="2022-05" db="EMBL/GenBank/DDBJ databases">
        <title>Chromosome-level reference genomes for two strains of Caenorhabditis briggsae: an improved platform for comparative genomics.</title>
        <authorList>
            <person name="Stevens L."/>
            <person name="Andersen E.C."/>
        </authorList>
    </citation>
    <scope>NUCLEOTIDE SEQUENCE [LARGE SCALE GENOMIC DNA]</scope>
    <source>
        <strain evidence="2">QX1410_ONT</strain>
        <tissue evidence="2">Whole-organism</tissue>
    </source>
</reference>
<evidence type="ECO:0000256" key="1">
    <source>
        <dbReference type="SAM" id="MobiDB-lite"/>
    </source>
</evidence>
<name>A0AAE9ITS9_CAEBR</name>
<dbReference type="EMBL" id="CP090892">
    <property type="protein sequence ID" value="ULU04949.1"/>
    <property type="molecule type" value="Genomic_DNA"/>
</dbReference>